<reference evidence="1 2" key="1">
    <citation type="submission" date="2020-08" db="EMBL/GenBank/DDBJ databases">
        <title>Genomic Encyclopedia of Type Strains, Phase IV (KMG-IV): sequencing the most valuable type-strain genomes for metagenomic binning, comparative biology and taxonomic classification.</title>
        <authorList>
            <person name="Goeker M."/>
        </authorList>
    </citation>
    <scope>NUCLEOTIDE SEQUENCE [LARGE SCALE GENOMIC DNA]</scope>
    <source>
        <strain evidence="1 2">YC6886</strain>
    </source>
</reference>
<dbReference type="AlphaFoldDB" id="A0A840V3D5"/>
<keyword evidence="2" id="KW-1185">Reference proteome</keyword>
<comment type="caution">
    <text evidence="1">The sequence shown here is derived from an EMBL/GenBank/DDBJ whole genome shotgun (WGS) entry which is preliminary data.</text>
</comment>
<dbReference type="EMBL" id="JACHFD010000013">
    <property type="protein sequence ID" value="MBB5352492.1"/>
    <property type="molecule type" value="Genomic_DNA"/>
</dbReference>
<proteinExistence type="predicted"/>
<dbReference type="Proteomes" id="UP000557717">
    <property type="component" value="Unassembled WGS sequence"/>
</dbReference>
<accession>A0A840V3D5</accession>
<sequence>MKTSFASISVCLAAGLTCSPPVRAYELHEWGTFTTVAGSDGQLLTGLEREEEPLPSYVKHLPRMSAFTLPGFKRVAIPVKNVRVKMETPVIYFHSPDAFRAEVKVGFSGGTISQWYPSRSGGEVFEGKEGQWLDFAEPYQGAIEWSVDVLSPQDSQQAISFHPDDLLTWTRARVPEANRVRADDGSSEGFLFYRGLGSFEPGLHTSVSTDETLHLQNLTGGDIPYLLVFERLADGGSRWYQAAPSLSHNKTLSISESDLKLRPSGFDELLYREIASHLSELGLLPSEAEAMVQTWWRSYFEAPGLRVFWVLPPSRTETLLPLEVRPAPDKVVRVLVGRSEVLRPRQERDWLHQATATDPRLQQEWWNRIQIDRFGAAYEARIDSLLASAQSSVTPLEEP</sequence>
<gene>
    <name evidence="1" type="ORF">HNR46_002738</name>
</gene>
<dbReference type="RefSeq" id="WP_184019583.1">
    <property type="nucleotide sequence ID" value="NZ_JACHFD010000013.1"/>
</dbReference>
<evidence type="ECO:0000313" key="1">
    <source>
        <dbReference type="EMBL" id="MBB5352492.1"/>
    </source>
</evidence>
<evidence type="ECO:0000313" key="2">
    <source>
        <dbReference type="Proteomes" id="UP000557717"/>
    </source>
</evidence>
<name>A0A840V3D5_9BACT</name>
<protein>
    <submittedName>
        <fullName evidence="1">Uncharacterized protein</fullName>
    </submittedName>
</protein>
<organism evidence="1 2">
    <name type="scientific">Haloferula luteola</name>
    <dbReference type="NCBI Taxonomy" id="595692"/>
    <lineage>
        <taxon>Bacteria</taxon>
        <taxon>Pseudomonadati</taxon>
        <taxon>Verrucomicrobiota</taxon>
        <taxon>Verrucomicrobiia</taxon>
        <taxon>Verrucomicrobiales</taxon>
        <taxon>Verrucomicrobiaceae</taxon>
        <taxon>Haloferula</taxon>
    </lineage>
</organism>